<dbReference type="GO" id="GO:0020037">
    <property type="term" value="F:heme binding"/>
    <property type="evidence" value="ECO:0007669"/>
    <property type="project" value="InterPro"/>
</dbReference>
<proteinExistence type="predicted"/>
<dbReference type="EMBL" id="KK584073">
    <property type="protein sequence ID" value="KDO16518.1"/>
    <property type="molecule type" value="Genomic_DNA"/>
</dbReference>
<dbReference type="KEGG" id="spar:SPRG_17966"/>
<evidence type="ECO:0000313" key="1">
    <source>
        <dbReference type="EMBL" id="KDO16518.1"/>
    </source>
</evidence>
<gene>
    <name evidence="1" type="ORF">SPRG_17966</name>
</gene>
<name>A0A067BEG0_SAPPC</name>
<organism evidence="1 2">
    <name type="scientific">Saprolegnia parasitica (strain CBS 223.65)</name>
    <dbReference type="NCBI Taxonomy" id="695850"/>
    <lineage>
        <taxon>Eukaryota</taxon>
        <taxon>Sar</taxon>
        <taxon>Stramenopiles</taxon>
        <taxon>Oomycota</taxon>
        <taxon>Saprolegniomycetes</taxon>
        <taxon>Saprolegniales</taxon>
        <taxon>Saprolegniaceae</taxon>
        <taxon>Saprolegnia</taxon>
    </lineage>
</organism>
<dbReference type="GO" id="GO:0005506">
    <property type="term" value="F:iron ion binding"/>
    <property type="evidence" value="ECO:0007669"/>
    <property type="project" value="InterPro"/>
</dbReference>
<evidence type="ECO:0008006" key="3">
    <source>
        <dbReference type="Google" id="ProtNLM"/>
    </source>
</evidence>
<dbReference type="InterPro" id="IPR036396">
    <property type="entry name" value="Cyt_P450_sf"/>
</dbReference>
<accession>A0A067BEG0</accession>
<dbReference type="AlphaFoldDB" id="A0A067BEG0"/>
<dbReference type="Gene3D" id="1.10.630.10">
    <property type="entry name" value="Cytochrome P450"/>
    <property type="match status" value="1"/>
</dbReference>
<feature type="non-terminal residue" evidence="1">
    <location>
        <position position="193"/>
    </location>
</feature>
<dbReference type="OrthoDB" id="79250at2759"/>
<dbReference type="RefSeq" id="XP_012212775.1">
    <property type="nucleotide sequence ID" value="XM_012357385.1"/>
</dbReference>
<dbReference type="GeneID" id="24139493"/>
<protein>
    <recommendedName>
        <fullName evidence="3">Cytochrome P450</fullName>
    </recommendedName>
</protein>
<dbReference type="Proteomes" id="UP000030745">
    <property type="component" value="Unassembled WGS sequence"/>
</dbReference>
<dbReference type="STRING" id="695850.A0A067BEG0"/>
<keyword evidence="2" id="KW-1185">Reference proteome</keyword>
<dbReference type="GO" id="GO:0016705">
    <property type="term" value="F:oxidoreductase activity, acting on paired donors, with incorporation or reduction of molecular oxygen"/>
    <property type="evidence" value="ECO:0007669"/>
    <property type="project" value="InterPro"/>
</dbReference>
<dbReference type="GO" id="GO:0004497">
    <property type="term" value="F:monooxygenase activity"/>
    <property type="evidence" value="ECO:0007669"/>
    <property type="project" value="InterPro"/>
</dbReference>
<dbReference type="SUPFAM" id="SSF48264">
    <property type="entry name" value="Cytochrome P450"/>
    <property type="match status" value="1"/>
</dbReference>
<reference evidence="1 2" key="1">
    <citation type="journal article" date="2013" name="PLoS Genet.">
        <title>Distinctive expansion of potential virulence genes in the genome of the oomycete fish pathogen Saprolegnia parasitica.</title>
        <authorList>
            <person name="Jiang R.H."/>
            <person name="de Bruijn I."/>
            <person name="Haas B.J."/>
            <person name="Belmonte R."/>
            <person name="Lobach L."/>
            <person name="Christie J."/>
            <person name="van den Ackerveken G."/>
            <person name="Bottin A."/>
            <person name="Bulone V."/>
            <person name="Diaz-Moreno S.M."/>
            <person name="Dumas B."/>
            <person name="Fan L."/>
            <person name="Gaulin E."/>
            <person name="Govers F."/>
            <person name="Grenville-Briggs L.J."/>
            <person name="Horner N.R."/>
            <person name="Levin J.Z."/>
            <person name="Mammella M."/>
            <person name="Meijer H.J."/>
            <person name="Morris P."/>
            <person name="Nusbaum C."/>
            <person name="Oome S."/>
            <person name="Phillips A.J."/>
            <person name="van Rooyen D."/>
            <person name="Rzeszutek E."/>
            <person name="Saraiva M."/>
            <person name="Secombes C.J."/>
            <person name="Seidl M.F."/>
            <person name="Snel B."/>
            <person name="Stassen J.H."/>
            <person name="Sykes S."/>
            <person name="Tripathy S."/>
            <person name="van den Berg H."/>
            <person name="Vega-Arreguin J.C."/>
            <person name="Wawra S."/>
            <person name="Young S.K."/>
            <person name="Zeng Q."/>
            <person name="Dieguez-Uribeondo J."/>
            <person name="Russ C."/>
            <person name="Tyler B.M."/>
            <person name="van West P."/>
        </authorList>
    </citation>
    <scope>NUCLEOTIDE SEQUENCE [LARGE SCALE GENOMIC DNA]</scope>
    <source>
        <strain evidence="1 2">CBS 223.65</strain>
    </source>
</reference>
<sequence>MGNEASTVHADGAATDLPASQRAMNILKMIEFSKDPRAGMLESRDQYGDLFLLESHLVSEKIAGFCGPELLAAFDDKLQDGSIVREGAFPSGIVALLGAIMPTIDGEEHHARKAAALEAFTPARLDLYAPLIREIVQAEHASWAARGGAISLACLTREMVFRIFLKVLYGVERHDANKFRVLLDDFIASIRRS</sequence>
<evidence type="ECO:0000313" key="2">
    <source>
        <dbReference type="Proteomes" id="UP000030745"/>
    </source>
</evidence>
<dbReference type="VEuPathDB" id="FungiDB:SPRG_17966"/>